<dbReference type="FunFam" id="1.10.238.10:FF:000001">
    <property type="entry name" value="Calmodulin 1"/>
    <property type="match status" value="1"/>
</dbReference>
<protein>
    <recommendedName>
        <fullName evidence="1">Calmodulin</fullName>
    </recommendedName>
</protein>
<dbReference type="InterPro" id="IPR002048">
    <property type="entry name" value="EF_hand_dom"/>
</dbReference>
<dbReference type="EMBL" id="CDMZ01001388">
    <property type="protein sequence ID" value="CEM31820.1"/>
    <property type="molecule type" value="Genomic_DNA"/>
</dbReference>
<gene>
    <name evidence="6" type="ORF">Cvel_22683</name>
</gene>
<dbReference type="PROSITE" id="PS50222">
    <property type="entry name" value="EF_HAND_2"/>
    <property type="match status" value="1"/>
</dbReference>
<dbReference type="PANTHER" id="PTHR23048">
    <property type="entry name" value="MYOSIN LIGHT CHAIN 1, 3"/>
    <property type="match status" value="1"/>
</dbReference>
<evidence type="ECO:0000313" key="6">
    <source>
        <dbReference type="EMBL" id="CEM31820.1"/>
    </source>
</evidence>
<dbReference type="Gene3D" id="1.10.238.10">
    <property type="entry name" value="EF-hand"/>
    <property type="match status" value="1"/>
</dbReference>
<dbReference type="AlphaFoldDB" id="A0A0G4GNG5"/>
<dbReference type="PhylomeDB" id="A0A0G4GNG5"/>
<feature type="domain" description="EF-hand" evidence="5">
    <location>
        <begin position="85"/>
        <end position="120"/>
    </location>
</feature>
<keyword evidence="4" id="KW-0007">Acetylation</keyword>
<keyword evidence="3" id="KW-0677">Repeat</keyword>
<dbReference type="InterPro" id="IPR050230">
    <property type="entry name" value="CALM/Myosin/TropC-like"/>
</dbReference>
<dbReference type="VEuPathDB" id="CryptoDB:Cvel_22683"/>
<dbReference type="InterPro" id="IPR011992">
    <property type="entry name" value="EF-hand-dom_pair"/>
</dbReference>
<dbReference type="SUPFAM" id="SSF47473">
    <property type="entry name" value="EF-hand"/>
    <property type="match status" value="1"/>
</dbReference>
<keyword evidence="2" id="KW-0479">Metal-binding</keyword>
<reference evidence="6" key="1">
    <citation type="submission" date="2014-11" db="EMBL/GenBank/DDBJ databases">
        <authorList>
            <person name="Otto D Thomas"/>
            <person name="Naeem Raeece"/>
        </authorList>
    </citation>
    <scope>NUCLEOTIDE SEQUENCE</scope>
</reference>
<accession>A0A0G4GNG5</accession>
<sequence length="152" mass="17155">MEARAIDVFGAAKVQQIKHYFKEQDKGNRGTIKPEQIAIVMRTAGLAPTEDELRQFVSVANKRANGAVSLELFFGFCAAKQKDNDNFSDLVQVFHSFDPEQTGMISQKVFRNLMRNVGEPLTQDEVDNLIKDVCGGEDPINYRDFLQTILQK</sequence>
<organism evidence="6">
    <name type="scientific">Chromera velia CCMP2878</name>
    <dbReference type="NCBI Taxonomy" id="1169474"/>
    <lineage>
        <taxon>Eukaryota</taxon>
        <taxon>Sar</taxon>
        <taxon>Alveolata</taxon>
        <taxon>Colpodellida</taxon>
        <taxon>Chromeraceae</taxon>
        <taxon>Chromera</taxon>
    </lineage>
</organism>
<evidence type="ECO:0000256" key="4">
    <source>
        <dbReference type="ARBA" id="ARBA00022990"/>
    </source>
</evidence>
<evidence type="ECO:0000256" key="3">
    <source>
        <dbReference type="ARBA" id="ARBA00022737"/>
    </source>
</evidence>
<dbReference type="PANTHER" id="PTHR23048:SF0">
    <property type="entry name" value="CALMODULIN LIKE 3"/>
    <property type="match status" value="1"/>
</dbReference>
<dbReference type="GO" id="GO:0005509">
    <property type="term" value="F:calcium ion binding"/>
    <property type="evidence" value="ECO:0007669"/>
    <property type="project" value="InterPro"/>
</dbReference>
<evidence type="ECO:0000256" key="1">
    <source>
        <dbReference type="ARBA" id="ARBA00020786"/>
    </source>
</evidence>
<evidence type="ECO:0000259" key="5">
    <source>
        <dbReference type="PROSITE" id="PS50222"/>
    </source>
</evidence>
<name>A0A0G4GNG5_9ALVE</name>
<dbReference type="GO" id="GO:0016460">
    <property type="term" value="C:myosin II complex"/>
    <property type="evidence" value="ECO:0007669"/>
    <property type="project" value="TreeGrafter"/>
</dbReference>
<evidence type="ECO:0000256" key="2">
    <source>
        <dbReference type="ARBA" id="ARBA00022723"/>
    </source>
</evidence>
<proteinExistence type="predicted"/>